<dbReference type="PANTHER" id="PTHR47245:SF2">
    <property type="entry name" value="PEPTIDYL-PROLYL CIS-TRANS ISOMERASE HP_0175-RELATED"/>
    <property type="match status" value="1"/>
</dbReference>
<reference evidence="9 10" key="1">
    <citation type="journal article" date="2017" name="Int. J. Syst. Evol. Microbiol.">
        <title>Ramlibacter alkalitolerans sp. nov., alkali-tolerant bacterium isolated from soil of ginseng.</title>
        <authorList>
            <person name="Lee D.H."/>
            <person name="Cha C.J."/>
        </authorList>
    </citation>
    <scope>NUCLEOTIDE SEQUENCE [LARGE SCALE GENOMIC DNA]</scope>
    <source>
        <strain evidence="9 10">KACC 19305</strain>
    </source>
</reference>
<name>A0ABS1JIY4_9BURK</name>
<evidence type="ECO:0000313" key="9">
    <source>
        <dbReference type="EMBL" id="MBL0424174.1"/>
    </source>
</evidence>
<feature type="domain" description="PpiC" evidence="8">
    <location>
        <begin position="196"/>
        <end position="297"/>
    </location>
</feature>
<dbReference type="PROSITE" id="PS50198">
    <property type="entry name" value="PPIC_PPIASE_2"/>
    <property type="match status" value="1"/>
</dbReference>
<dbReference type="PANTHER" id="PTHR47245">
    <property type="entry name" value="PEPTIDYLPROLYL ISOMERASE"/>
    <property type="match status" value="1"/>
</dbReference>
<sequence>MNIEQTAARRSPALTRSLVAACALFSALHAFAAPGAEAPAASQAGSHAAAHGSAAGVFAKVGEVVITHQDFEAAFAQAARGKFYHGKPPQEDVAKLQREVGQNLVDEILLEKEAKRRKLGPDQAVVDKAIAEYDERYRDSAQWKANRAGVLPGLKAKLEHDNVQERLQAQVKAVGEPTAAQLQEYYAAHQDKFTSPEQVHLRLILLKVNPSSPQAQWDAAREEGRTIVQRLQAGADFADLAKVHSGDASAERGGDLGFVHRGMLPEGAEAAVDKLQPGQTSDVVQVLEGIAILRLEARKQPVLNPLEAVRPRLRDLYLRDRSEEAWTAFLAKLRRDTPVQRDESRFLPLAQAGGNAPAR</sequence>
<dbReference type="InterPro" id="IPR023058">
    <property type="entry name" value="PPIase_PpiC_CS"/>
</dbReference>
<comment type="catalytic activity">
    <reaction evidence="1">
        <text>[protein]-peptidylproline (omega=180) = [protein]-peptidylproline (omega=0)</text>
        <dbReference type="Rhea" id="RHEA:16237"/>
        <dbReference type="Rhea" id="RHEA-COMP:10747"/>
        <dbReference type="Rhea" id="RHEA-COMP:10748"/>
        <dbReference type="ChEBI" id="CHEBI:83833"/>
        <dbReference type="ChEBI" id="CHEBI:83834"/>
        <dbReference type="EC" id="5.2.1.8"/>
    </reaction>
</comment>
<evidence type="ECO:0000256" key="2">
    <source>
        <dbReference type="ARBA" id="ARBA00007656"/>
    </source>
</evidence>
<dbReference type="GO" id="GO:0016853">
    <property type="term" value="F:isomerase activity"/>
    <property type="evidence" value="ECO:0007669"/>
    <property type="project" value="UniProtKB-KW"/>
</dbReference>
<proteinExistence type="inferred from homology"/>
<comment type="similarity">
    <text evidence="2">Belongs to the PpiC/parvulin rotamase family.</text>
</comment>
<feature type="signal peptide" evidence="7">
    <location>
        <begin position="1"/>
        <end position="32"/>
    </location>
</feature>
<dbReference type="EC" id="5.2.1.8" evidence="3"/>
<dbReference type="SUPFAM" id="SSF109998">
    <property type="entry name" value="Triger factor/SurA peptide-binding domain-like"/>
    <property type="match status" value="1"/>
</dbReference>
<dbReference type="InterPro" id="IPR000297">
    <property type="entry name" value="PPIase_PpiC"/>
</dbReference>
<dbReference type="PROSITE" id="PS01096">
    <property type="entry name" value="PPIC_PPIASE_1"/>
    <property type="match status" value="1"/>
</dbReference>
<accession>A0ABS1JIY4</accession>
<dbReference type="Proteomes" id="UP000622707">
    <property type="component" value="Unassembled WGS sequence"/>
</dbReference>
<keyword evidence="10" id="KW-1185">Reference proteome</keyword>
<feature type="chain" id="PRO_5047367606" description="peptidylprolyl isomerase" evidence="7">
    <location>
        <begin position="33"/>
        <end position="359"/>
    </location>
</feature>
<evidence type="ECO:0000259" key="8">
    <source>
        <dbReference type="PROSITE" id="PS50198"/>
    </source>
</evidence>
<evidence type="ECO:0000256" key="4">
    <source>
        <dbReference type="ARBA" id="ARBA00023110"/>
    </source>
</evidence>
<dbReference type="SUPFAM" id="SSF54534">
    <property type="entry name" value="FKBP-like"/>
    <property type="match status" value="1"/>
</dbReference>
<comment type="caution">
    <text evidence="9">The sequence shown here is derived from an EMBL/GenBank/DDBJ whole genome shotgun (WGS) entry which is preliminary data.</text>
</comment>
<dbReference type="Pfam" id="PF00639">
    <property type="entry name" value="Rotamase"/>
    <property type="match status" value="1"/>
</dbReference>
<evidence type="ECO:0000256" key="7">
    <source>
        <dbReference type="SAM" id="SignalP"/>
    </source>
</evidence>
<keyword evidence="7" id="KW-0732">Signal</keyword>
<dbReference type="InterPro" id="IPR050245">
    <property type="entry name" value="PrsA_foldase"/>
</dbReference>
<dbReference type="Gene3D" id="3.10.50.40">
    <property type="match status" value="1"/>
</dbReference>
<keyword evidence="4 6" id="KW-0697">Rotamase</keyword>
<evidence type="ECO:0000256" key="3">
    <source>
        <dbReference type="ARBA" id="ARBA00013194"/>
    </source>
</evidence>
<dbReference type="EMBL" id="JAEQND010000002">
    <property type="protein sequence ID" value="MBL0424174.1"/>
    <property type="molecule type" value="Genomic_DNA"/>
</dbReference>
<dbReference type="InterPro" id="IPR046357">
    <property type="entry name" value="PPIase_dom_sf"/>
</dbReference>
<organism evidence="9 10">
    <name type="scientific">Ramlibacter alkalitolerans</name>
    <dbReference type="NCBI Taxonomy" id="2039631"/>
    <lineage>
        <taxon>Bacteria</taxon>
        <taxon>Pseudomonadati</taxon>
        <taxon>Pseudomonadota</taxon>
        <taxon>Betaproteobacteria</taxon>
        <taxon>Burkholderiales</taxon>
        <taxon>Comamonadaceae</taxon>
        <taxon>Ramlibacter</taxon>
    </lineage>
</organism>
<gene>
    <name evidence="9" type="ORF">JI746_03555</name>
</gene>
<protein>
    <recommendedName>
        <fullName evidence="3">peptidylprolyl isomerase</fullName>
        <ecNumber evidence="3">5.2.1.8</ecNumber>
    </recommendedName>
</protein>
<evidence type="ECO:0000313" key="10">
    <source>
        <dbReference type="Proteomes" id="UP000622707"/>
    </source>
</evidence>
<keyword evidence="5 6" id="KW-0413">Isomerase</keyword>
<dbReference type="InterPro" id="IPR027304">
    <property type="entry name" value="Trigger_fact/SurA_dom_sf"/>
</dbReference>
<dbReference type="Pfam" id="PF13624">
    <property type="entry name" value="SurA_N_3"/>
    <property type="match status" value="1"/>
</dbReference>
<dbReference type="RefSeq" id="WP_201687416.1">
    <property type="nucleotide sequence ID" value="NZ_JAEQND010000002.1"/>
</dbReference>
<evidence type="ECO:0000256" key="6">
    <source>
        <dbReference type="PROSITE-ProRule" id="PRU00278"/>
    </source>
</evidence>
<dbReference type="Gene3D" id="1.10.4030.10">
    <property type="entry name" value="Porin chaperone SurA, peptide-binding domain"/>
    <property type="match status" value="1"/>
</dbReference>
<evidence type="ECO:0000256" key="1">
    <source>
        <dbReference type="ARBA" id="ARBA00000971"/>
    </source>
</evidence>
<evidence type="ECO:0000256" key="5">
    <source>
        <dbReference type="ARBA" id="ARBA00023235"/>
    </source>
</evidence>